<reference evidence="1" key="1">
    <citation type="journal article" date="2021" name="Genome Biol. Evol.">
        <title>A High-Quality Reference Genome for a Parasitic Bivalve with Doubly Uniparental Inheritance (Bivalvia: Unionida).</title>
        <authorList>
            <person name="Smith C.H."/>
        </authorList>
    </citation>
    <scope>NUCLEOTIDE SEQUENCE</scope>
    <source>
        <strain evidence="1">CHS0354</strain>
    </source>
</reference>
<organism evidence="1 2">
    <name type="scientific">Potamilus streckersoni</name>
    <dbReference type="NCBI Taxonomy" id="2493646"/>
    <lineage>
        <taxon>Eukaryota</taxon>
        <taxon>Metazoa</taxon>
        <taxon>Spiralia</taxon>
        <taxon>Lophotrochozoa</taxon>
        <taxon>Mollusca</taxon>
        <taxon>Bivalvia</taxon>
        <taxon>Autobranchia</taxon>
        <taxon>Heteroconchia</taxon>
        <taxon>Palaeoheterodonta</taxon>
        <taxon>Unionida</taxon>
        <taxon>Unionoidea</taxon>
        <taxon>Unionidae</taxon>
        <taxon>Ambleminae</taxon>
        <taxon>Lampsilini</taxon>
        <taxon>Potamilus</taxon>
    </lineage>
</organism>
<dbReference type="Proteomes" id="UP001195483">
    <property type="component" value="Unassembled WGS sequence"/>
</dbReference>
<reference evidence="1" key="2">
    <citation type="journal article" date="2021" name="Genome Biol. Evol.">
        <title>Developing a high-quality reference genome for a parasitic bivalve with doubly uniparental inheritance (Bivalvia: Unionida).</title>
        <authorList>
            <person name="Smith C.H."/>
        </authorList>
    </citation>
    <scope>NUCLEOTIDE SEQUENCE</scope>
    <source>
        <strain evidence="1">CHS0354</strain>
        <tissue evidence="1">Mantle</tissue>
    </source>
</reference>
<evidence type="ECO:0000313" key="1">
    <source>
        <dbReference type="EMBL" id="KAK3595320.1"/>
    </source>
</evidence>
<keyword evidence="2" id="KW-1185">Reference proteome</keyword>
<dbReference type="AlphaFoldDB" id="A0AAE0W021"/>
<sequence length="54" mass="6390">MPRSWLHHHLKKTQIEEDKVHLEMGFYFLLGGKTFLFNQAGIIIEKGHGEDKRK</sequence>
<feature type="non-terminal residue" evidence="1">
    <location>
        <position position="54"/>
    </location>
</feature>
<comment type="caution">
    <text evidence="1">The sequence shown here is derived from an EMBL/GenBank/DDBJ whole genome shotgun (WGS) entry which is preliminary data.</text>
</comment>
<reference evidence="1" key="3">
    <citation type="submission" date="2023-05" db="EMBL/GenBank/DDBJ databases">
        <authorList>
            <person name="Smith C.H."/>
        </authorList>
    </citation>
    <scope>NUCLEOTIDE SEQUENCE</scope>
    <source>
        <strain evidence="1">CHS0354</strain>
        <tissue evidence="1">Mantle</tissue>
    </source>
</reference>
<dbReference type="EMBL" id="JAEAOA010000332">
    <property type="protein sequence ID" value="KAK3595320.1"/>
    <property type="molecule type" value="Genomic_DNA"/>
</dbReference>
<name>A0AAE0W021_9BIVA</name>
<evidence type="ECO:0000313" key="2">
    <source>
        <dbReference type="Proteomes" id="UP001195483"/>
    </source>
</evidence>
<protein>
    <submittedName>
        <fullName evidence="1">Uncharacterized protein</fullName>
    </submittedName>
</protein>
<accession>A0AAE0W021</accession>
<proteinExistence type="predicted"/>
<gene>
    <name evidence="1" type="ORF">CHS0354_004472</name>
</gene>